<evidence type="ECO:0000313" key="2">
    <source>
        <dbReference type="Proteomes" id="UP000291832"/>
    </source>
</evidence>
<gene>
    <name evidence="1" type="ORF">EV139_2270</name>
</gene>
<dbReference type="Proteomes" id="UP000291832">
    <property type="component" value="Unassembled WGS sequence"/>
</dbReference>
<evidence type="ECO:0000313" key="1">
    <source>
        <dbReference type="EMBL" id="RZT64846.1"/>
    </source>
</evidence>
<name>A0A4Q7TV85_9MICO</name>
<reference evidence="1 2" key="1">
    <citation type="journal article" date="2015" name="Stand. Genomic Sci.">
        <title>Genomic Encyclopedia of Bacterial and Archaeal Type Strains, Phase III: the genomes of soil and plant-associated and newly described type strains.</title>
        <authorList>
            <person name="Whitman W.B."/>
            <person name="Woyke T."/>
            <person name="Klenk H.P."/>
            <person name="Zhou Y."/>
            <person name="Lilburn T.G."/>
            <person name="Beck B.J."/>
            <person name="De Vos P."/>
            <person name="Vandamme P."/>
            <person name="Eisen J.A."/>
            <person name="Garrity G."/>
            <person name="Hugenholtz P."/>
            <person name="Kyrpides N.C."/>
        </authorList>
    </citation>
    <scope>NUCLEOTIDE SEQUENCE [LARGE SCALE GENOMIC DNA]</scope>
    <source>
        <strain evidence="1 2">RF6</strain>
    </source>
</reference>
<sequence>MERHSSASEQLRLVRTLFPELSARLDAAAAAHTGEQPGAEFDAWLDREAGAIHAGAAFGAIGDADAMRRLDEAFRAASVAAGFAATTVPEPEAFAAAGVDLSRLGALLARDPELVPVPAPYGLGIEHWRATFARAAAAHPEVLGGESGGSPLVLATDAVRGFGALDRIPESAGSLPTVVQRVGPGRVVRWTLRLVPGGAAPAVLGLGFAHGPHASLPELLMLQLMRIAAGEAPVDTGTFTWLAGSVADGKLAARHVYDAGERVIRITCREIGNQGPHLGARPPVA</sequence>
<accession>A0A4Q7TV85</accession>
<dbReference type="EMBL" id="SHKI01000005">
    <property type="protein sequence ID" value="RZT64846.1"/>
    <property type="molecule type" value="Genomic_DNA"/>
</dbReference>
<dbReference type="OrthoDB" id="4988417at2"/>
<organism evidence="1 2">
    <name type="scientific">Leucobacter luti</name>
    <dbReference type="NCBI Taxonomy" id="340320"/>
    <lineage>
        <taxon>Bacteria</taxon>
        <taxon>Bacillati</taxon>
        <taxon>Actinomycetota</taxon>
        <taxon>Actinomycetes</taxon>
        <taxon>Micrococcales</taxon>
        <taxon>Microbacteriaceae</taxon>
        <taxon>Leucobacter</taxon>
    </lineage>
</organism>
<dbReference type="RefSeq" id="WP_130454420.1">
    <property type="nucleotide sequence ID" value="NZ_QYAG01000001.1"/>
</dbReference>
<proteinExistence type="predicted"/>
<keyword evidence="2" id="KW-1185">Reference proteome</keyword>
<protein>
    <submittedName>
        <fullName evidence="1">Uncharacterized protein</fullName>
    </submittedName>
</protein>
<comment type="caution">
    <text evidence="1">The sequence shown here is derived from an EMBL/GenBank/DDBJ whole genome shotgun (WGS) entry which is preliminary data.</text>
</comment>
<dbReference type="AlphaFoldDB" id="A0A4Q7TV85"/>